<name>A0A1J0EK76_9PSED</name>
<dbReference type="GeneID" id="46908864"/>
<dbReference type="Proteomes" id="UP000182567">
    <property type="component" value="Chromosome"/>
</dbReference>
<sequence length="76" mass="8431">MTPITIRCFFSTGAYHARAPGYKTTASSAESAKKAADRLIEKLRPNAVIDSVEEIQDGCPAVLKLYHYHFKQADET</sequence>
<dbReference type="RefSeq" id="WP_071552238.1">
    <property type="nucleotide sequence ID" value="NZ_CP017886.1"/>
</dbReference>
<evidence type="ECO:0008006" key="3">
    <source>
        <dbReference type="Google" id="ProtNLM"/>
    </source>
</evidence>
<gene>
    <name evidence="1" type="ORF">BLL42_11470</name>
</gene>
<reference evidence="2" key="1">
    <citation type="submission" date="2016-10" db="EMBL/GenBank/DDBJ databases">
        <title>Pseudomonas frederiksbergensis ERGS4:02 complete genome.</title>
        <authorList>
            <person name="Kumar R."/>
            <person name="Acharya V."/>
            <person name="Singh D."/>
        </authorList>
    </citation>
    <scope>NUCLEOTIDE SEQUENCE [LARGE SCALE GENOMIC DNA]</scope>
    <source>
        <strain evidence="2">ERGS4:02</strain>
    </source>
</reference>
<dbReference type="AlphaFoldDB" id="A0A1J0EK76"/>
<dbReference type="EMBL" id="CP017886">
    <property type="protein sequence ID" value="APC16315.1"/>
    <property type="molecule type" value="Genomic_DNA"/>
</dbReference>
<evidence type="ECO:0000313" key="1">
    <source>
        <dbReference type="EMBL" id="APC16315.1"/>
    </source>
</evidence>
<accession>A0A1J0EK76</accession>
<evidence type="ECO:0000313" key="2">
    <source>
        <dbReference type="Proteomes" id="UP000182567"/>
    </source>
</evidence>
<protein>
    <recommendedName>
        <fullName evidence="3">DUF2188 domain-containing protein</fullName>
    </recommendedName>
</protein>
<proteinExistence type="predicted"/>
<organism evidence="1 2">
    <name type="scientific">Pseudomonas frederiksbergensis</name>
    <dbReference type="NCBI Taxonomy" id="104087"/>
    <lineage>
        <taxon>Bacteria</taxon>
        <taxon>Pseudomonadati</taxon>
        <taxon>Pseudomonadota</taxon>
        <taxon>Gammaproteobacteria</taxon>
        <taxon>Pseudomonadales</taxon>
        <taxon>Pseudomonadaceae</taxon>
        <taxon>Pseudomonas</taxon>
    </lineage>
</organism>